<gene>
    <name evidence="3" type="ordered locus">Hoch_5217</name>
</gene>
<proteinExistence type="predicted"/>
<name>D0LXE8_HALO1</name>
<dbReference type="Gene3D" id="3.40.50.2300">
    <property type="match status" value="1"/>
</dbReference>
<feature type="domain" description="Response regulatory" evidence="2">
    <location>
        <begin position="2"/>
        <end position="114"/>
    </location>
</feature>
<dbReference type="OrthoDB" id="5405146at2"/>
<organism evidence="3 4">
    <name type="scientific">Haliangium ochraceum (strain DSM 14365 / JCM 11303 / SMP-2)</name>
    <dbReference type="NCBI Taxonomy" id="502025"/>
    <lineage>
        <taxon>Bacteria</taxon>
        <taxon>Pseudomonadati</taxon>
        <taxon>Myxococcota</taxon>
        <taxon>Polyangia</taxon>
        <taxon>Haliangiales</taxon>
        <taxon>Kofleriaceae</taxon>
        <taxon>Haliangium</taxon>
    </lineage>
</organism>
<evidence type="ECO:0000259" key="2">
    <source>
        <dbReference type="PROSITE" id="PS50110"/>
    </source>
</evidence>
<dbReference type="GO" id="GO:0000160">
    <property type="term" value="P:phosphorelay signal transduction system"/>
    <property type="evidence" value="ECO:0007669"/>
    <property type="project" value="InterPro"/>
</dbReference>
<dbReference type="InterPro" id="IPR001789">
    <property type="entry name" value="Sig_transdc_resp-reg_receiver"/>
</dbReference>
<feature type="modified residue" description="4-aspartylphosphate" evidence="1">
    <location>
        <position position="51"/>
    </location>
</feature>
<dbReference type="STRING" id="502025.Hoch_5217"/>
<keyword evidence="1" id="KW-0597">Phosphoprotein</keyword>
<evidence type="ECO:0000256" key="1">
    <source>
        <dbReference type="PROSITE-ProRule" id="PRU00169"/>
    </source>
</evidence>
<evidence type="ECO:0000313" key="4">
    <source>
        <dbReference type="Proteomes" id="UP000001880"/>
    </source>
</evidence>
<accession>D0LXE8</accession>
<evidence type="ECO:0000313" key="3">
    <source>
        <dbReference type="EMBL" id="ACY17703.1"/>
    </source>
</evidence>
<dbReference type="PROSITE" id="PS50110">
    <property type="entry name" value="RESPONSE_REGULATORY"/>
    <property type="match status" value="1"/>
</dbReference>
<dbReference type="AlphaFoldDB" id="D0LXE8"/>
<dbReference type="CDD" id="cd00156">
    <property type="entry name" value="REC"/>
    <property type="match status" value="1"/>
</dbReference>
<dbReference type="eggNOG" id="COG2201">
    <property type="taxonomic scope" value="Bacteria"/>
</dbReference>
<protein>
    <submittedName>
        <fullName evidence="3">Response regulator receiver and SARP domain protein</fullName>
    </submittedName>
</protein>
<sequence length="288" mass="30813">MRFLVVDNGALLAVRLGHALRALGHETWHAERPGQVAEMARRLQPHAILADLEMPGMNGVELAEMLWLFDCPVAIALCGDQREGELVEHARALATLFPSAWTRGDLDALIDSLAQQRPAKLARGSQISLPSLAPAVSEPQPAPSAHAPDQAPRAMALRVVCSDWQQLELLCRRSEAGQRCLRLRGDYDLAPGCPLTVRLELPNGSELALAARVAPASSAATEASATPDAPAATRVHVLELDGLDREVRAFLRRSAASDPDTHGPAASARQSVHVQVAVLGARLRLAGR</sequence>
<dbReference type="EMBL" id="CP001804">
    <property type="protein sequence ID" value="ACY17703.1"/>
    <property type="molecule type" value="Genomic_DNA"/>
</dbReference>
<dbReference type="InterPro" id="IPR011006">
    <property type="entry name" value="CheY-like_superfamily"/>
</dbReference>
<reference evidence="3 4" key="1">
    <citation type="journal article" date="2010" name="Stand. Genomic Sci.">
        <title>Complete genome sequence of Haliangium ochraceum type strain (SMP-2).</title>
        <authorList>
            <consortium name="US DOE Joint Genome Institute (JGI-PGF)"/>
            <person name="Ivanova N."/>
            <person name="Daum C."/>
            <person name="Lang E."/>
            <person name="Abt B."/>
            <person name="Kopitz M."/>
            <person name="Saunders E."/>
            <person name="Lapidus A."/>
            <person name="Lucas S."/>
            <person name="Glavina Del Rio T."/>
            <person name="Nolan M."/>
            <person name="Tice H."/>
            <person name="Copeland A."/>
            <person name="Cheng J.F."/>
            <person name="Chen F."/>
            <person name="Bruce D."/>
            <person name="Goodwin L."/>
            <person name="Pitluck S."/>
            <person name="Mavromatis K."/>
            <person name="Pati A."/>
            <person name="Mikhailova N."/>
            <person name="Chen A."/>
            <person name="Palaniappan K."/>
            <person name="Land M."/>
            <person name="Hauser L."/>
            <person name="Chang Y.J."/>
            <person name="Jeffries C.D."/>
            <person name="Detter J.C."/>
            <person name="Brettin T."/>
            <person name="Rohde M."/>
            <person name="Goker M."/>
            <person name="Bristow J."/>
            <person name="Markowitz V."/>
            <person name="Eisen J.A."/>
            <person name="Hugenholtz P."/>
            <person name="Kyrpides N.C."/>
            <person name="Klenk H.P."/>
        </authorList>
    </citation>
    <scope>NUCLEOTIDE SEQUENCE [LARGE SCALE GENOMIC DNA]</scope>
    <source>
        <strain evidence="4">DSM 14365 / CIP 107738 / JCM 11303 / AJ 13395 / SMP-2</strain>
    </source>
</reference>
<dbReference type="Proteomes" id="UP000001880">
    <property type="component" value="Chromosome"/>
</dbReference>
<keyword evidence="4" id="KW-1185">Reference proteome</keyword>
<dbReference type="SUPFAM" id="SSF52172">
    <property type="entry name" value="CheY-like"/>
    <property type="match status" value="1"/>
</dbReference>
<dbReference type="KEGG" id="hoh:Hoch_5217"/>
<dbReference type="HOGENOM" id="CLU_965653_0_0_7"/>